<sequence>MAAKEQIHIIWQNQEIGTLLHPVPDMWYLEGSWVSNNSVVADSFESAARALNERAAFNNLKEGIEVLLQDHKGSQTLAIVISLTDPHTLFLRRINSSLHDVSAKSTGNIFSLILRKITALLT</sequence>
<gene>
    <name evidence="1" type="ORF">EI290_15580</name>
</gene>
<evidence type="ECO:0000313" key="1">
    <source>
        <dbReference type="EMBL" id="RSK29760.1"/>
    </source>
</evidence>
<dbReference type="EMBL" id="RWIS01000011">
    <property type="protein sequence ID" value="RSK29760.1"/>
    <property type="molecule type" value="Genomic_DNA"/>
</dbReference>
<dbReference type="Proteomes" id="UP000280066">
    <property type="component" value="Unassembled WGS sequence"/>
</dbReference>
<protein>
    <submittedName>
        <fullName evidence="1">Uncharacterized protein</fullName>
    </submittedName>
</protein>
<reference evidence="1 2" key="1">
    <citation type="submission" date="2018-12" db="EMBL/GenBank/DDBJ databases">
        <authorList>
            <person name="Feng G."/>
            <person name="Zhu H."/>
        </authorList>
    </citation>
    <scope>NUCLEOTIDE SEQUENCE [LARGE SCALE GENOMIC DNA]</scope>
    <source>
        <strain evidence="1 2">9PBR-2</strain>
    </source>
</reference>
<dbReference type="OrthoDB" id="158986at2"/>
<accession>A0A3R9NBG6</accession>
<proteinExistence type="predicted"/>
<keyword evidence="2" id="KW-1185">Reference proteome</keyword>
<organism evidence="1 2">
    <name type="scientific">Hymenobacter metallilatus</name>
    <dbReference type="NCBI Taxonomy" id="2493666"/>
    <lineage>
        <taxon>Bacteria</taxon>
        <taxon>Pseudomonadati</taxon>
        <taxon>Bacteroidota</taxon>
        <taxon>Cytophagia</taxon>
        <taxon>Cytophagales</taxon>
        <taxon>Hymenobacteraceae</taxon>
        <taxon>Hymenobacter</taxon>
    </lineage>
</organism>
<dbReference type="AlphaFoldDB" id="A0A3R9NBG6"/>
<dbReference type="RefSeq" id="WP_125432290.1">
    <property type="nucleotide sequence ID" value="NZ_RWIS01000011.1"/>
</dbReference>
<evidence type="ECO:0000313" key="2">
    <source>
        <dbReference type="Proteomes" id="UP000280066"/>
    </source>
</evidence>
<name>A0A3R9NBG6_9BACT</name>
<comment type="caution">
    <text evidence="1">The sequence shown here is derived from an EMBL/GenBank/DDBJ whole genome shotgun (WGS) entry which is preliminary data.</text>
</comment>